<dbReference type="InterPro" id="IPR036849">
    <property type="entry name" value="Enolase-like_C_sf"/>
</dbReference>
<dbReference type="GO" id="GO:0016052">
    <property type="term" value="P:carbohydrate catabolic process"/>
    <property type="evidence" value="ECO:0007669"/>
    <property type="project" value="TreeGrafter"/>
</dbReference>
<keyword evidence="3" id="KW-0460">Magnesium</keyword>
<protein>
    <recommendedName>
        <fullName evidence="4">Enolase C-terminal domain-containing protein</fullName>
    </recommendedName>
</protein>
<feature type="domain" description="Enolase C-terminal" evidence="4">
    <location>
        <begin position="2"/>
        <end position="165"/>
    </location>
</feature>
<dbReference type="InterPro" id="IPR046945">
    <property type="entry name" value="RHMD-like"/>
</dbReference>
<keyword evidence="2" id="KW-0479">Metal-binding</keyword>
<organism evidence="5">
    <name type="scientific">Oppiella nova</name>
    <dbReference type="NCBI Taxonomy" id="334625"/>
    <lineage>
        <taxon>Eukaryota</taxon>
        <taxon>Metazoa</taxon>
        <taxon>Ecdysozoa</taxon>
        <taxon>Arthropoda</taxon>
        <taxon>Chelicerata</taxon>
        <taxon>Arachnida</taxon>
        <taxon>Acari</taxon>
        <taxon>Acariformes</taxon>
        <taxon>Sarcoptiformes</taxon>
        <taxon>Oribatida</taxon>
        <taxon>Brachypylina</taxon>
        <taxon>Oppioidea</taxon>
        <taxon>Oppiidae</taxon>
        <taxon>Oppiella</taxon>
    </lineage>
</organism>
<dbReference type="Gene3D" id="3.20.20.120">
    <property type="entry name" value="Enolase-like C-terminal domain"/>
    <property type="match status" value="1"/>
</dbReference>
<dbReference type="SUPFAM" id="SSF51604">
    <property type="entry name" value="Enolase C-terminal domain-like"/>
    <property type="match status" value="1"/>
</dbReference>
<dbReference type="PANTHER" id="PTHR13794:SF58">
    <property type="entry name" value="MITOCHONDRIAL ENOLASE SUPERFAMILY MEMBER 1"/>
    <property type="match status" value="1"/>
</dbReference>
<reference evidence="5" key="1">
    <citation type="submission" date="2020-11" db="EMBL/GenBank/DDBJ databases">
        <authorList>
            <person name="Tran Van P."/>
        </authorList>
    </citation>
    <scope>NUCLEOTIDE SEQUENCE</scope>
</reference>
<name>A0A7R9MSR4_9ACAR</name>
<accession>A0A7R9MSR4</accession>
<dbReference type="OrthoDB" id="14161at2759"/>
<dbReference type="GO" id="GO:0000287">
    <property type="term" value="F:magnesium ion binding"/>
    <property type="evidence" value="ECO:0007669"/>
    <property type="project" value="TreeGrafter"/>
</dbReference>
<dbReference type="EMBL" id="CAJPVJ010039656">
    <property type="protein sequence ID" value="CAG2181745.1"/>
    <property type="molecule type" value="Genomic_DNA"/>
</dbReference>
<dbReference type="Pfam" id="PF13378">
    <property type="entry name" value="MR_MLE_C"/>
    <property type="match status" value="1"/>
</dbReference>
<dbReference type="AlphaFoldDB" id="A0A7R9MSR4"/>
<keyword evidence="6" id="KW-1185">Reference proteome</keyword>
<proteinExistence type="predicted"/>
<dbReference type="EMBL" id="OC954481">
    <property type="protein sequence ID" value="CAD7664608.1"/>
    <property type="molecule type" value="Genomic_DNA"/>
</dbReference>
<comment type="cofactor">
    <cofactor evidence="1">
        <name>Mg(2+)</name>
        <dbReference type="ChEBI" id="CHEBI:18420"/>
    </cofactor>
</comment>
<dbReference type="Proteomes" id="UP000728032">
    <property type="component" value="Unassembled WGS sequence"/>
</dbReference>
<feature type="non-terminal residue" evidence="5">
    <location>
        <position position="1"/>
    </location>
</feature>
<evidence type="ECO:0000259" key="4">
    <source>
        <dbReference type="Pfam" id="PF13378"/>
    </source>
</evidence>
<gene>
    <name evidence="5" type="ORF">ONB1V03_LOCUS21166</name>
</gene>
<evidence type="ECO:0000313" key="6">
    <source>
        <dbReference type="Proteomes" id="UP000728032"/>
    </source>
</evidence>
<dbReference type="GO" id="GO:0016836">
    <property type="term" value="F:hydro-lyase activity"/>
    <property type="evidence" value="ECO:0007669"/>
    <property type="project" value="TreeGrafter"/>
</dbReference>
<dbReference type="InterPro" id="IPR029065">
    <property type="entry name" value="Enolase_C-like"/>
</dbReference>
<evidence type="ECO:0000256" key="1">
    <source>
        <dbReference type="ARBA" id="ARBA00001946"/>
    </source>
</evidence>
<sequence length="182" mass="20465">VNEAIEWMKQLTDFKLLWIEEPTHPHDALGHATISKALAPYGIGVATGEQCPNRIIFKQLLQSKGFQFCQIDSCRVGGVNENLATILMAHKFGIPVCPHAGGVGLCEYVQHLSMWDFVAVSGSMENRMTEYVHHLNEHFENAASAKAGRYLAPKQPGYCCHLKEESRKVYEFPNGTYWSQKQ</sequence>
<evidence type="ECO:0000313" key="5">
    <source>
        <dbReference type="EMBL" id="CAD7664608.1"/>
    </source>
</evidence>
<evidence type="ECO:0000256" key="3">
    <source>
        <dbReference type="ARBA" id="ARBA00022842"/>
    </source>
</evidence>
<dbReference type="PANTHER" id="PTHR13794">
    <property type="entry name" value="ENOLASE SUPERFAMILY, MANDELATE RACEMASE"/>
    <property type="match status" value="1"/>
</dbReference>
<evidence type="ECO:0000256" key="2">
    <source>
        <dbReference type="ARBA" id="ARBA00022723"/>
    </source>
</evidence>